<dbReference type="eggNOG" id="KOG0446">
    <property type="taxonomic scope" value="Eukaryota"/>
</dbReference>
<dbReference type="EMBL" id="KQ242167">
    <property type="protein sequence ID" value="KNC80328.1"/>
    <property type="molecule type" value="Genomic_DNA"/>
</dbReference>
<dbReference type="InterPro" id="IPR022812">
    <property type="entry name" value="Dynamin"/>
</dbReference>
<protein>
    <recommendedName>
        <fullName evidence="1">Dynamin GTPase domain-containing protein</fullName>
    </recommendedName>
</protein>
<dbReference type="Pfam" id="PF00350">
    <property type="entry name" value="Dynamin_N"/>
    <property type="match status" value="1"/>
</dbReference>
<dbReference type="PRINTS" id="PR00195">
    <property type="entry name" value="DYNAMIN"/>
</dbReference>
<dbReference type="GO" id="GO:0003924">
    <property type="term" value="F:GTPase activity"/>
    <property type="evidence" value="ECO:0007669"/>
    <property type="project" value="InterPro"/>
</dbReference>
<dbReference type="GO" id="GO:0016020">
    <property type="term" value="C:membrane"/>
    <property type="evidence" value="ECO:0007669"/>
    <property type="project" value="TreeGrafter"/>
</dbReference>
<dbReference type="Gene3D" id="3.40.50.300">
    <property type="entry name" value="P-loop containing nucleotide triphosphate hydrolases"/>
    <property type="match status" value="1"/>
</dbReference>
<name>A0A0L0FWJ5_9EUKA</name>
<keyword evidence="3" id="KW-1185">Reference proteome</keyword>
<dbReference type="InterPro" id="IPR027417">
    <property type="entry name" value="P-loop_NTPase"/>
</dbReference>
<dbReference type="InterPro" id="IPR045063">
    <property type="entry name" value="Dynamin_N"/>
</dbReference>
<evidence type="ECO:0000313" key="2">
    <source>
        <dbReference type="EMBL" id="KNC80328.1"/>
    </source>
</evidence>
<sequence>MTTSFTELNKCDIRPLLQLNDQLRRFAVAETDVNVTSIVAVGDQSHGKASVFEALAGVELARGEGVQTRLPLELRLRSLGAKCERDECATIKNQDSPEKRILIDEIAAGVRNHPNTIAGESDVVDSVLELTVYRRDADDLTLIDLLGMTRVPVHGQSKDVEAVITRIYDRYM</sequence>
<dbReference type="STRING" id="667725.A0A0L0FWJ5"/>
<dbReference type="PANTHER" id="PTHR11566:SF173">
    <property type="entry name" value="DYNAMIN-RELATED PROTEIN 4C"/>
    <property type="match status" value="1"/>
</dbReference>
<reference evidence="2 3" key="1">
    <citation type="submission" date="2011-02" db="EMBL/GenBank/DDBJ databases">
        <title>The Genome Sequence of Sphaeroforma arctica JP610.</title>
        <authorList>
            <consortium name="The Broad Institute Genome Sequencing Platform"/>
            <person name="Russ C."/>
            <person name="Cuomo C."/>
            <person name="Young S.K."/>
            <person name="Zeng Q."/>
            <person name="Gargeya S."/>
            <person name="Alvarado L."/>
            <person name="Berlin A."/>
            <person name="Chapman S.B."/>
            <person name="Chen Z."/>
            <person name="Freedman E."/>
            <person name="Gellesch M."/>
            <person name="Goldberg J."/>
            <person name="Griggs A."/>
            <person name="Gujja S."/>
            <person name="Heilman E."/>
            <person name="Heiman D."/>
            <person name="Howarth C."/>
            <person name="Mehta T."/>
            <person name="Neiman D."/>
            <person name="Pearson M."/>
            <person name="Roberts A."/>
            <person name="Saif S."/>
            <person name="Shea T."/>
            <person name="Shenoy N."/>
            <person name="Sisk P."/>
            <person name="Stolte C."/>
            <person name="Sykes S."/>
            <person name="White J."/>
            <person name="Yandava C."/>
            <person name="Burger G."/>
            <person name="Gray M.W."/>
            <person name="Holland P.W.H."/>
            <person name="King N."/>
            <person name="Lang F.B.F."/>
            <person name="Roger A.J."/>
            <person name="Ruiz-Trillo I."/>
            <person name="Haas B."/>
            <person name="Nusbaum C."/>
            <person name="Birren B."/>
        </authorList>
    </citation>
    <scope>NUCLEOTIDE SEQUENCE [LARGE SCALE GENOMIC DNA]</scope>
    <source>
        <strain evidence="2 3">JP610</strain>
    </source>
</reference>
<dbReference type="SUPFAM" id="SSF52540">
    <property type="entry name" value="P-loop containing nucleoside triphosphate hydrolases"/>
    <property type="match status" value="1"/>
</dbReference>
<evidence type="ECO:0000313" key="3">
    <source>
        <dbReference type="Proteomes" id="UP000054560"/>
    </source>
</evidence>
<feature type="domain" description="Dynamin GTPase" evidence="1">
    <location>
        <begin position="10"/>
        <end position="170"/>
    </location>
</feature>
<dbReference type="OrthoDB" id="5061070at2759"/>
<evidence type="ECO:0000259" key="1">
    <source>
        <dbReference type="SMART" id="SM00053"/>
    </source>
</evidence>
<dbReference type="GO" id="GO:0008017">
    <property type="term" value="F:microtubule binding"/>
    <property type="evidence" value="ECO:0007669"/>
    <property type="project" value="TreeGrafter"/>
</dbReference>
<dbReference type="RefSeq" id="XP_014154230.1">
    <property type="nucleotide sequence ID" value="XM_014298755.1"/>
</dbReference>
<dbReference type="PANTHER" id="PTHR11566">
    <property type="entry name" value="DYNAMIN"/>
    <property type="match status" value="1"/>
</dbReference>
<dbReference type="AlphaFoldDB" id="A0A0L0FWJ5"/>
<accession>A0A0L0FWJ5</accession>
<dbReference type="GeneID" id="25907807"/>
<dbReference type="GO" id="GO:0005874">
    <property type="term" value="C:microtubule"/>
    <property type="evidence" value="ECO:0007669"/>
    <property type="project" value="TreeGrafter"/>
</dbReference>
<dbReference type="InterPro" id="IPR001401">
    <property type="entry name" value="Dynamin_GTPase"/>
</dbReference>
<gene>
    <name evidence="2" type="ORF">SARC_07303</name>
</gene>
<dbReference type="GO" id="GO:0005737">
    <property type="term" value="C:cytoplasm"/>
    <property type="evidence" value="ECO:0007669"/>
    <property type="project" value="TreeGrafter"/>
</dbReference>
<dbReference type="SMART" id="SM00053">
    <property type="entry name" value="DYNc"/>
    <property type="match status" value="1"/>
</dbReference>
<dbReference type="GO" id="GO:0005525">
    <property type="term" value="F:GTP binding"/>
    <property type="evidence" value="ECO:0007669"/>
    <property type="project" value="InterPro"/>
</dbReference>
<organism evidence="2 3">
    <name type="scientific">Sphaeroforma arctica JP610</name>
    <dbReference type="NCBI Taxonomy" id="667725"/>
    <lineage>
        <taxon>Eukaryota</taxon>
        <taxon>Ichthyosporea</taxon>
        <taxon>Ichthyophonida</taxon>
        <taxon>Sphaeroforma</taxon>
    </lineage>
</organism>
<proteinExistence type="predicted"/>
<dbReference type="Proteomes" id="UP000054560">
    <property type="component" value="Unassembled WGS sequence"/>
</dbReference>